<keyword evidence="1" id="KW-0732">Signal</keyword>
<organism evidence="2 3">
    <name type="scientific">Streptomyces coacervatus</name>
    <dbReference type="NCBI Taxonomy" id="647381"/>
    <lineage>
        <taxon>Bacteria</taxon>
        <taxon>Bacillati</taxon>
        <taxon>Actinomycetota</taxon>
        <taxon>Actinomycetes</taxon>
        <taxon>Kitasatosporales</taxon>
        <taxon>Streptomycetaceae</taxon>
        <taxon>Streptomyces</taxon>
    </lineage>
</organism>
<evidence type="ECO:0000313" key="2">
    <source>
        <dbReference type="EMBL" id="GAA3785768.1"/>
    </source>
</evidence>
<protein>
    <submittedName>
        <fullName evidence="2">Uncharacterized protein</fullName>
    </submittedName>
</protein>
<name>A0ABP7H643_9ACTN</name>
<dbReference type="RefSeq" id="WP_275773804.1">
    <property type="nucleotide sequence ID" value="NZ_BAABDE010000008.1"/>
</dbReference>
<evidence type="ECO:0000313" key="3">
    <source>
        <dbReference type="Proteomes" id="UP001501009"/>
    </source>
</evidence>
<evidence type="ECO:0000256" key="1">
    <source>
        <dbReference type="SAM" id="SignalP"/>
    </source>
</evidence>
<reference evidence="3" key="1">
    <citation type="journal article" date="2019" name="Int. J. Syst. Evol. Microbiol.">
        <title>The Global Catalogue of Microorganisms (GCM) 10K type strain sequencing project: providing services to taxonomists for standard genome sequencing and annotation.</title>
        <authorList>
            <consortium name="The Broad Institute Genomics Platform"/>
            <consortium name="The Broad Institute Genome Sequencing Center for Infectious Disease"/>
            <person name="Wu L."/>
            <person name="Ma J."/>
        </authorList>
    </citation>
    <scope>NUCLEOTIDE SEQUENCE [LARGE SCALE GENOMIC DNA]</scope>
    <source>
        <strain evidence="3">JCM 17138</strain>
    </source>
</reference>
<feature type="signal peptide" evidence="1">
    <location>
        <begin position="1"/>
        <end position="33"/>
    </location>
</feature>
<gene>
    <name evidence="2" type="ORF">GCM10022403_020680</name>
</gene>
<dbReference type="Proteomes" id="UP001501009">
    <property type="component" value="Unassembled WGS sequence"/>
</dbReference>
<keyword evidence="3" id="KW-1185">Reference proteome</keyword>
<accession>A0ABP7H643</accession>
<dbReference type="EMBL" id="BAABDE010000008">
    <property type="protein sequence ID" value="GAA3785768.1"/>
    <property type="molecule type" value="Genomic_DNA"/>
</dbReference>
<sequence>MTRHAFKLTRTRIAVLLSAPVLGVGFLVPSAWADTPPPQGQKIDSSEVIDRACKHASEDAEDGGGPSCEKLIKPFLSHVIGPGSGLTCRSMSPTDIDCRPEEK</sequence>
<comment type="caution">
    <text evidence="2">The sequence shown here is derived from an EMBL/GenBank/DDBJ whole genome shotgun (WGS) entry which is preliminary data.</text>
</comment>
<proteinExistence type="predicted"/>
<feature type="chain" id="PRO_5045670048" evidence="1">
    <location>
        <begin position="34"/>
        <end position="103"/>
    </location>
</feature>